<protein>
    <recommendedName>
        <fullName evidence="3">DUF2613 domain-containing protein</fullName>
    </recommendedName>
</protein>
<reference evidence="2" key="1">
    <citation type="journal article" date="2019" name="Int. J. Syst. Evol. Microbiol.">
        <title>The Global Catalogue of Microorganisms (GCM) 10K type strain sequencing project: providing services to taxonomists for standard genome sequencing and annotation.</title>
        <authorList>
            <consortium name="The Broad Institute Genomics Platform"/>
            <consortium name="The Broad Institute Genome Sequencing Center for Infectious Disease"/>
            <person name="Wu L."/>
            <person name="Ma J."/>
        </authorList>
    </citation>
    <scope>NUCLEOTIDE SEQUENCE [LARGE SCALE GENOMIC DNA]</scope>
    <source>
        <strain evidence="2">JCM 31486</strain>
    </source>
</reference>
<accession>A0ABW3MIU1</accession>
<evidence type="ECO:0000313" key="2">
    <source>
        <dbReference type="Proteomes" id="UP001597045"/>
    </source>
</evidence>
<organism evidence="1 2">
    <name type="scientific">Kibdelosporangium lantanae</name>
    <dbReference type="NCBI Taxonomy" id="1497396"/>
    <lineage>
        <taxon>Bacteria</taxon>
        <taxon>Bacillati</taxon>
        <taxon>Actinomycetota</taxon>
        <taxon>Actinomycetes</taxon>
        <taxon>Pseudonocardiales</taxon>
        <taxon>Pseudonocardiaceae</taxon>
        <taxon>Kibdelosporangium</taxon>
    </lineage>
</organism>
<keyword evidence="2" id="KW-1185">Reference proteome</keyword>
<name>A0ABW3MIU1_9PSEU</name>
<comment type="caution">
    <text evidence="1">The sequence shown here is derived from an EMBL/GenBank/DDBJ whole genome shotgun (WGS) entry which is preliminary data.</text>
</comment>
<dbReference type="EMBL" id="JBHTIS010002912">
    <property type="protein sequence ID" value="MFD1050538.1"/>
    <property type="molecule type" value="Genomic_DNA"/>
</dbReference>
<sequence>MGTLVAAIIVVVAGLGLAGGGTYLLVSNELPDKTVQFQDAPAANNTNGVVNYGTP</sequence>
<evidence type="ECO:0000313" key="1">
    <source>
        <dbReference type="EMBL" id="MFD1050538.1"/>
    </source>
</evidence>
<gene>
    <name evidence="1" type="ORF">ACFQ1S_35940</name>
</gene>
<dbReference type="Proteomes" id="UP001597045">
    <property type="component" value="Unassembled WGS sequence"/>
</dbReference>
<evidence type="ECO:0008006" key="3">
    <source>
        <dbReference type="Google" id="ProtNLM"/>
    </source>
</evidence>
<proteinExistence type="predicted"/>